<protein>
    <submittedName>
        <fullName evidence="2">Uncharacterized protein</fullName>
    </submittedName>
</protein>
<sequence length="135" mass="15318">MVTKSRTQRAASQTNVVPTSSEVHAPRPTRSRQVASVLTLPPHPQLEQKHQRREHLEETIRGFKINIEQLSASNINVQKILVDNRSTVDILYYDMFIKMGLRVDKLKLVTTSLYGSPDIVSCLCQQAHKVQIANE</sequence>
<evidence type="ECO:0000256" key="1">
    <source>
        <dbReference type="SAM" id="MobiDB-lite"/>
    </source>
</evidence>
<keyword evidence="3" id="KW-1185">Reference proteome</keyword>
<feature type="compositionally biased region" description="Polar residues" evidence="1">
    <location>
        <begin position="1"/>
        <end position="22"/>
    </location>
</feature>
<dbReference type="AlphaFoldDB" id="W9SFF1"/>
<gene>
    <name evidence="2" type="ORF">L484_000284</name>
</gene>
<proteinExistence type="predicted"/>
<evidence type="ECO:0000313" key="2">
    <source>
        <dbReference type="EMBL" id="EXC73761.1"/>
    </source>
</evidence>
<reference evidence="3" key="1">
    <citation type="submission" date="2013-01" db="EMBL/GenBank/DDBJ databases">
        <title>Draft Genome Sequence of a Mulberry Tree, Morus notabilis C.K. Schneid.</title>
        <authorList>
            <person name="He N."/>
            <person name="Zhao S."/>
        </authorList>
    </citation>
    <scope>NUCLEOTIDE SEQUENCE</scope>
</reference>
<feature type="region of interest" description="Disordered" evidence="1">
    <location>
        <begin position="1"/>
        <end position="34"/>
    </location>
</feature>
<organism evidence="2 3">
    <name type="scientific">Morus notabilis</name>
    <dbReference type="NCBI Taxonomy" id="981085"/>
    <lineage>
        <taxon>Eukaryota</taxon>
        <taxon>Viridiplantae</taxon>
        <taxon>Streptophyta</taxon>
        <taxon>Embryophyta</taxon>
        <taxon>Tracheophyta</taxon>
        <taxon>Spermatophyta</taxon>
        <taxon>Magnoliopsida</taxon>
        <taxon>eudicotyledons</taxon>
        <taxon>Gunneridae</taxon>
        <taxon>Pentapetalae</taxon>
        <taxon>rosids</taxon>
        <taxon>fabids</taxon>
        <taxon>Rosales</taxon>
        <taxon>Moraceae</taxon>
        <taxon>Moreae</taxon>
        <taxon>Morus</taxon>
    </lineage>
</organism>
<dbReference type="EMBL" id="KE646651">
    <property type="protein sequence ID" value="EXC73761.1"/>
    <property type="molecule type" value="Genomic_DNA"/>
</dbReference>
<evidence type="ECO:0000313" key="3">
    <source>
        <dbReference type="Proteomes" id="UP000030645"/>
    </source>
</evidence>
<dbReference type="Proteomes" id="UP000030645">
    <property type="component" value="Unassembled WGS sequence"/>
</dbReference>
<accession>W9SFF1</accession>
<name>W9SFF1_9ROSA</name>